<dbReference type="Proteomes" id="UP000321197">
    <property type="component" value="Unassembled WGS sequence"/>
</dbReference>
<comment type="function">
    <text evidence="3">Required for dimerization of active 70S ribosomes into 100S ribosomes in stationary phase; 100S ribosomes are translationally inactive and sometimes present during exponential growth.</text>
</comment>
<evidence type="ECO:0000313" key="6">
    <source>
        <dbReference type="Proteomes" id="UP000321197"/>
    </source>
</evidence>
<dbReference type="PANTHER" id="PTHR33231">
    <property type="entry name" value="30S RIBOSOMAL PROTEIN"/>
    <property type="match status" value="1"/>
</dbReference>
<dbReference type="OrthoDB" id="9794975at2"/>
<dbReference type="InterPro" id="IPR032528">
    <property type="entry name" value="Ribosom_S30AE_C"/>
</dbReference>
<dbReference type="InterPro" id="IPR034694">
    <property type="entry name" value="HPF_long/plastid"/>
</dbReference>
<proteinExistence type="inferred from homology"/>
<dbReference type="InterPro" id="IPR050574">
    <property type="entry name" value="HPF/YfiA_ribosome-assoc"/>
</dbReference>
<feature type="domain" description="Sigma 54 modulation/S30EA ribosomal protein C-terminal" evidence="4">
    <location>
        <begin position="123"/>
        <end position="178"/>
    </location>
</feature>
<dbReference type="NCBIfam" id="TIGR00741">
    <property type="entry name" value="yfiA"/>
    <property type="match status" value="1"/>
</dbReference>
<evidence type="ECO:0000313" key="5">
    <source>
        <dbReference type="EMBL" id="GEM85347.1"/>
    </source>
</evidence>
<dbReference type="Gene3D" id="3.30.160.100">
    <property type="entry name" value="Ribosome hibernation promotion factor-like"/>
    <property type="match status" value="1"/>
</dbReference>
<dbReference type="AlphaFoldDB" id="A0A511R834"/>
<comment type="subcellular location">
    <subcellularLocation>
        <location evidence="3">Cytoplasm</location>
    </subcellularLocation>
</comment>
<dbReference type="GO" id="GO:0043024">
    <property type="term" value="F:ribosomal small subunit binding"/>
    <property type="evidence" value="ECO:0007669"/>
    <property type="project" value="TreeGrafter"/>
</dbReference>
<evidence type="ECO:0000259" key="4">
    <source>
        <dbReference type="Pfam" id="PF16321"/>
    </source>
</evidence>
<accession>A0A511R834</accession>
<protein>
    <recommendedName>
        <fullName evidence="3">Ribosome hibernation promoting factor</fullName>
        <shortName evidence="3">HPF</shortName>
    </recommendedName>
</protein>
<organism evidence="5 6">
    <name type="scientific">Meiothermus hypogaeus NBRC 106114</name>
    <dbReference type="NCBI Taxonomy" id="1227553"/>
    <lineage>
        <taxon>Bacteria</taxon>
        <taxon>Thermotogati</taxon>
        <taxon>Deinococcota</taxon>
        <taxon>Deinococci</taxon>
        <taxon>Thermales</taxon>
        <taxon>Thermaceae</taxon>
        <taxon>Meiothermus</taxon>
    </lineage>
</organism>
<dbReference type="InterPro" id="IPR038416">
    <property type="entry name" value="Ribosom_S30AE_C_sf"/>
</dbReference>
<evidence type="ECO:0000256" key="1">
    <source>
        <dbReference type="ARBA" id="ARBA00022490"/>
    </source>
</evidence>
<dbReference type="FunFam" id="3.30.505.50:FF:000002">
    <property type="entry name" value="Ribosome hibernation promoting factor"/>
    <property type="match status" value="1"/>
</dbReference>
<dbReference type="CDD" id="cd00552">
    <property type="entry name" value="RaiA"/>
    <property type="match status" value="1"/>
</dbReference>
<dbReference type="Gene3D" id="3.30.505.50">
    <property type="entry name" value="Sigma 54 modulation/S30EA ribosomal protein, C-terminal domain"/>
    <property type="match status" value="1"/>
</dbReference>
<dbReference type="HAMAP" id="MF_00839">
    <property type="entry name" value="HPF"/>
    <property type="match status" value="1"/>
</dbReference>
<evidence type="ECO:0000256" key="2">
    <source>
        <dbReference type="ARBA" id="ARBA00022845"/>
    </source>
</evidence>
<dbReference type="EMBL" id="BJXL01000240">
    <property type="protein sequence ID" value="GEM85347.1"/>
    <property type="molecule type" value="Genomic_DNA"/>
</dbReference>
<sequence length="183" mass="21349">MNVYKLVGRQIEITEALKNYLDKKMARLDRHFEDNAEARVVLSLAQGPRVERKAKAEIQVNVPGGMVRVEESDPDMYAAIDRSIDRLEYQLKRYKERHFQRTRQAVPEPVMMGAGQVELEEEATPRIVRTKRFNMKPMTPEDATFEMEALGHDFFVFRNSETEQINVIYRRRDGNYGLIEPTA</sequence>
<dbReference type="GO" id="GO:0045900">
    <property type="term" value="P:negative regulation of translational elongation"/>
    <property type="evidence" value="ECO:0007669"/>
    <property type="project" value="TreeGrafter"/>
</dbReference>
<comment type="caution">
    <text evidence="5">The sequence shown here is derived from an EMBL/GenBank/DDBJ whole genome shotgun (WGS) entry which is preliminary data.</text>
</comment>
<dbReference type="Pfam" id="PF02482">
    <property type="entry name" value="Ribosomal_S30AE"/>
    <property type="match status" value="1"/>
</dbReference>
<keyword evidence="2 3" id="KW-0810">Translation regulation</keyword>
<dbReference type="RefSeq" id="WP_119341728.1">
    <property type="nucleotide sequence ID" value="NZ_BJXL01000240.1"/>
</dbReference>
<reference evidence="5 6" key="1">
    <citation type="submission" date="2019-07" db="EMBL/GenBank/DDBJ databases">
        <title>Whole genome shotgun sequence of Meiothermus hypogaeus NBRC 106114.</title>
        <authorList>
            <person name="Hosoyama A."/>
            <person name="Uohara A."/>
            <person name="Ohji S."/>
            <person name="Ichikawa N."/>
        </authorList>
    </citation>
    <scope>NUCLEOTIDE SEQUENCE [LARGE SCALE GENOMIC DNA]</scope>
    <source>
        <strain evidence="5 6">NBRC 106114</strain>
    </source>
</reference>
<dbReference type="Pfam" id="PF16321">
    <property type="entry name" value="Ribosom_S30AE_C"/>
    <property type="match status" value="1"/>
</dbReference>
<dbReference type="GO" id="GO:0022627">
    <property type="term" value="C:cytosolic small ribosomal subunit"/>
    <property type="evidence" value="ECO:0007669"/>
    <property type="project" value="TreeGrafter"/>
</dbReference>
<comment type="similarity">
    <text evidence="3">Belongs to the HPF/YfiA ribosome-associated protein family. Long HPF subfamily.</text>
</comment>
<gene>
    <name evidence="3" type="primary">hpf</name>
    <name evidence="5" type="ORF">MHY01S_35130</name>
</gene>
<name>A0A511R834_9DEIN</name>
<dbReference type="InterPro" id="IPR036567">
    <property type="entry name" value="RHF-like"/>
</dbReference>
<dbReference type="InterPro" id="IPR003489">
    <property type="entry name" value="RHF/RaiA"/>
</dbReference>
<keyword evidence="1 3" id="KW-0963">Cytoplasm</keyword>
<comment type="subunit">
    <text evidence="3">Interacts with 100S ribosomes.</text>
</comment>
<dbReference type="PANTHER" id="PTHR33231:SF1">
    <property type="entry name" value="30S RIBOSOMAL PROTEIN"/>
    <property type="match status" value="1"/>
</dbReference>
<dbReference type="SUPFAM" id="SSF69754">
    <property type="entry name" value="Ribosome binding protein Y (YfiA homologue)"/>
    <property type="match status" value="1"/>
</dbReference>
<evidence type="ECO:0000256" key="3">
    <source>
        <dbReference type="HAMAP-Rule" id="MF_00839"/>
    </source>
</evidence>